<proteinExistence type="predicted"/>
<protein>
    <submittedName>
        <fullName evidence="1">Uncharacterized protein</fullName>
    </submittedName>
</protein>
<evidence type="ECO:0000313" key="2">
    <source>
        <dbReference type="Proteomes" id="UP000825935"/>
    </source>
</evidence>
<dbReference type="EMBL" id="CM035416">
    <property type="protein sequence ID" value="KAH7424884.1"/>
    <property type="molecule type" value="Genomic_DNA"/>
</dbReference>
<sequence length="96" mass="11392">MKGAIYISAFLRQLECRTKVSRLQGYRKKIESWLLTLLHRCWNHCQKRAYIMKQMNPEEVGKNGVIGKRQTKQSALAWRGRRTQMKGENWRGRDAL</sequence>
<organism evidence="1 2">
    <name type="scientific">Ceratopteris richardii</name>
    <name type="common">Triangle waterfern</name>
    <dbReference type="NCBI Taxonomy" id="49495"/>
    <lineage>
        <taxon>Eukaryota</taxon>
        <taxon>Viridiplantae</taxon>
        <taxon>Streptophyta</taxon>
        <taxon>Embryophyta</taxon>
        <taxon>Tracheophyta</taxon>
        <taxon>Polypodiopsida</taxon>
        <taxon>Polypodiidae</taxon>
        <taxon>Polypodiales</taxon>
        <taxon>Pteridineae</taxon>
        <taxon>Pteridaceae</taxon>
        <taxon>Parkerioideae</taxon>
        <taxon>Ceratopteris</taxon>
    </lineage>
</organism>
<comment type="caution">
    <text evidence="1">The sequence shown here is derived from an EMBL/GenBank/DDBJ whole genome shotgun (WGS) entry which is preliminary data.</text>
</comment>
<reference evidence="1" key="1">
    <citation type="submission" date="2021-08" db="EMBL/GenBank/DDBJ databases">
        <title>WGS assembly of Ceratopteris richardii.</title>
        <authorList>
            <person name="Marchant D.B."/>
            <person name="Chen G."/>
            <person name="Jenkins J."/>
            <person name="Shu S."/>
            <person name="Leebens-Mack J."/>
            <person name="Grimwood J."/>
            <person name="Schmutz J."/>
            <person name="Soltis P."/>
            <person name="Soltis D."/>
            <person name="Chen Z.-H."/>
        </authorList>
    </citation>
    <scope>NUCLEOTIDE SEQUENCE</scope>
    <source>
        <strain evidence="1">Whitten #5841</strain>
        <tissue evidence="1">Leaf</tissue>
    </source>
</reference>
<dbReference type="AlphaFoldDB" id="A0A8T2TU11"/>
<keyword evidence="2" id="KW-1185">Reference proteome</keyword>
<evidence type="ECO:0000313" key="1">
    <source>
        <dbReference type="EMBL" id="KAH7424884.1"/>
    </source>
</evidence>
<accession>A0A8T2TU11</accession>
<dbReference type="Proteomes" id="UP000825935">
    <property type="component" value="Chromosome 11"/>
</dbReference>
<name>A0A8T2TU11_CERRI</name>
<gene>
    <name evidence="1" type="ORF">KP509_11G029900</name>
</gene>